<dbReference type="Proteomes" id="UP001165378">
    <property type="component" value="Unassembled WGS sequence"/>
</dbReference>
<evidence type="ECO:0000256" key="1">
    <source>
        <dbReference type="SAM" id="MobiDB-lite"/>
    </source>
</evidence>
<evidence type="ECO:0000313" key="3">
    <source>
        <dbReference type="EMBL" id="MCF2533128.1"/>
    </source>
</evidence>
<keyword evidence="2" id="KW-0472">Membrane</keyword>
<reference evidence="3" key="1">
    <citation type="submission" date="2022-01" db="EMBL/GenBank/DDBJ databases">
        <title>Genome-Based Taxonomic Classification of the Phylum Actinobacteria.</title>
        <authorList>
            <person name="Gao Y."/>
        </authorList>
    </citation>
    <scope>NUCLEOTIDE SEQUENCE</scope>
    <source>
        <strain evidence="3">KLBMP 8922</strain>
    </source>
</reference>
<comment type="caution">
    <text evidence="3">The sequence shown here is derived from an EMBL/GenBank/DDBJ whole genome shotgun (WGS) entry which is preliminary data.</text>
</comment>
<keyword evidence="4" id="KW-1185">Reference proteome</keyword>
<evidence type="ECO:0000256" key="2">
    <source>
        <dbReference type="SAM" id="Phobius"/>
    </source>
</evidence>
<feature type="transmembrane region" description="Helical" evidence="2">
    <location>
        <begin position="60"/>
        <end position="80"/>
    </location>
</feature>
<dbReference type="RefSeq" id="WP_235057904.1">
    <property type="nucleotide sequence ID" value="NZ_JAKFHA010000044.1"/>
</dbReference>
<name>A0AA41U3V6_9ACTN</name>
<evidence type="ECO:0000313" key="4">
    <source>
        <dbReference type="Proteomes" id="UP001165378"/>
    </source>
</evidence>
<keyword evidence="2" id="KW-1133">Transmembrane helix</keyword>
<keyword evidence="2" id="KW-0812">Transmembrane</keyword>
<dbReference type="AlphaFoldDB" id="A0AA41U3V6"/>
<sequence>MTTIPAAPPPPEGPAPPRWVMWAAHAVPLCALGLWRFAAAGFPFGRVGEALRTDVRAPEWGIAFAVGAGLVAGGAALVTLSRVRPRGGRRGRISGSRHDGRRPPRRGAARTSSRIRERRSRDV</sequence>
<gene>
    <name evidence="3" type="ORF">LZ495_38750</name>
</gene>
<protein>
    <submittedName>
        <fullName evidence="3">Uncharacterized protein</fullName>
    </submittedName>
</protein>
<feature type="region of interest" description="Disordered" evidence="1">
    <location>
        <begin position="86"/>
        <end position="123"/>
    </location>
</feature>
<dbReference type="EMBL" id="JAKFHA010000044">
    <property type="protein sequence ID" value="MCF2533128.1"/>
    <property type="molecule type" value="Genomic_DNA"/>
</dbReference>
<proteinExistence type="predicted"/>
<accession>A0AA41U3V6</accession>
<organism evidence="3 4">
    <name type="scientific">Yinghuangia soli</name>
    <dbReference type="NCBI Taxonomy" id="2908204"/>
    <lineage>
        <taxon>Bacteria</taxon>
        <taxon>Bacillati</taxon>
        <taxon>Actinomycetota</taxon>
        <taxon>Actinomycetes</taxon>
        <taxon>Kitasatosporales</taxon>
        <taxon>Streptomycetaceae</taxon>
        <taxon>Yinghuangia</taxon>
    </lineage>
</organism>